<dbReference type="Gene3D" id="3.30.465.10">
    <property type="match status" value="1"/>
</dbReference>
<dbReference type="PANTHER" id="PTHR43716">
    <property type="entry name" value="D-2-HYDROXYGLUTARATE DEHYDROGENASE, MITOCHONDRIAL"/>
    <property type="match status" value="1"/>
</dbReference>
<evidence type="ECO:0000256" key="2">
    <source>
        <dbReference type="ARBA" id="ARBA00022630"/>
    </source>
</evidence>
<comment type="caution">
    <text evidence="5">The sequence shown here is derived from an EMBL/GenBank/DDBJ whole genome shotgun (WGS) entry which is preliminary data.</text>
</comment>
<reference evidence="6" key="1">
    <citation type="journal article" date="2019" name="Int. J. Syst. Evol. Microbiol.">
        <title>The Global Catalogue of Microorganisms (GCM) 10K type strain sequencing project: providing services to taxonomists for standard genome sequencing and annotation.</title>
        <authorList>
            <consortium name="The Broad Institute Genomics Platform"/>
            <consortium name="The Broad Institute Genome Sequencing Center for Infectious Disease"/>
            <person name="Wu L."/>
            <person name="Ma J."/>
        </authorList>
    </citation>
    <scope>NUCLEOTIDE SEQUENCE [LARGE SCALE GENOMIC DNA]</scope>
    <source>
        <strain evidence="6">KCTC 42644</strain>
    </source>
</reference>
<dbReference type="InterPro" id="IPR051264">
    <property type="entry name" value="FAD-oxidored/transferase_4"/>
</dbReference>
<dbReference type="InterPro" id="IPR016164">
    <property type="entry name" value="FAD-linked_Oxase-like_C"/>
</dbReference>
<feature type="domain" description="FAD-binding PCMH-type" evidence="4">
    <location>
        <begin position="33"/>
        <end position="215"/>
    </location>
</feature>
<dbReference type="Proteomes" id="UP001595615">
    <property type="component" value="Unassembled WGS sequence"/>
</dbReference>
<dbReference type="InterPro" id="IPR016167">
    <property type="entry name" value="FAD-bd_PCMH_sub1"/>
</dbReference>
<evidence type="ECO:0000256" key="1">
    <source>
        <dbReference type="ARBA" id="ARBA00008000"/>
    </source>
</evidence>
<dbReference type="InterPro" id="IPR016169">
    <property type="entry name" value="FAD-bd_PCMH_sub2"/>
</dbReference>
<dbReference type="InterPro" id="IPR004113">
    <property type="entry name" value="FAD-bd_oxidored_4_C"/>
</dbReference>
<dbReference type="PROSITE" id="PS51387">
    <property type="entry name" value="FAD_PCMH"/>
    <property type="match status" value="1"/>
</dbReference>
<sequence length="467" mass="48780">MNAFQAMKDAAGPGGWIDDPALLEPHLNDWRGRKRGRAELLLRPATTDQLAAIVRLAAQHRIGLVPQGGNTSLCGASVPEPEGGAVIVSTTRMRRVRQVDAADHSLVVEAGVTLSEVHAAAEAADRMFPLSLGAKGTATVGGLISTNAGGVQVLRYGTMRALTLGIEAVLPDGSVLDQLSALRKDNTGYDVKQLLIGAEGTLGFVTAAALKLVARPRAVATALAGLASPAAALALLDRLRGAVGDQVDSFELMPRTGFDLVFAQMPEVRDPFGAAHPWYALVELTSPRDGDPLAEALESALAAAIEAGDVADAVFAASETQRAALWALREGIPPAERAEGPSVKHDVSVPVARMPAFIAEATPAIERGWPGARVLAFGHLGDGNVHFNARPPLGVDYEVFRENGPAITRLVNDITVAHGGSISAEHGIGTLKRDELVRLGDPAKLSAMRAIKVALDPLGIMNPGKLL</sequence>
<dbReference type="Gene3D" id="3.30.43.10">
    <property type="entry name" value="Uridine Diphospho-n-acetylenolpyruvylglucosamine Reductase, domain 2"/>
    <property type="match status" value="1"/>
</dbReference>
<gene>
    <name evidence="5" type="ORF">ACFOMD_12335</name>
</gene>
<dbReference type="Pfam" id="PF01565">
    <property type="entry name" value="FAD_binding_4"/>
    <property type="match status" value="1"/>
</dbReference>
<evidence type="ECO:0000313" key="6">
    <source>
        <dbReference type="Proteomes" id="UP001595615"/>
    </source>
</evidence>
<dbReference type="Gene3D" id="1.10.45.10">
    <property type="entry name" value="Vanillyl-alcohol Oxidase, Chain A, domain 4"/>
    <property type="match status" value="1"/>
</dbReference>
<dbReference type="RefSeq" id="WP_380861793.1">
    <property type="nucleotide sequence ID" value="NZ_JBHRXV010000011.1"/>
</dbReference>
<protein>
    <submittedName>
        <fullName evidence="5">FAD-binding oxidoreductase</fullName>
    </submittedName>
</protein>
<dbReference type="PANTHER" id="PTHR43716:SF2">
    <property type="entry name" value="BLL6224 PROTEIN"/>
    <property type="match status" value="1"/>
</dbReference>
<evidence type="ECO:0000256" key="3">
    <source>
        <dbReference type="ARBA" id="ARBA00022827"/>
    </source>
</evidence>
<dbReference type="SUPFAM" id="SSF55103">
    <property type="entry name" value="FAD-linked oxidases, C-terminal domain"/>
    <property type="match status" value="1"/>
</dbReference>
<dbReference type="Gene3D" id="3.30.70.2740">
    <property type="match status" value="1"/>
</dbReference>
<dbReference type="InterPro" id="IPR016166">
    <property type="entry name" value="FAD-bd_PCMH"/>
</dbReference>
<accession>A0ABV7XB42</accession>
<dbReference type="SUPFAM" id="SSF56176">
    <property type="entry name" value="FAD-binding/transporter-associated domain-like"/>
    <property type="match status" value="1"/>
</dbReference>
<proteinExistence type="inferred from homology"/>
<comment type="similarity">
    <text evidence="1">Belongs to the FAD-binding oxidoreductase/transferase type 4 family.</text>
</comment>
<organism evidence="5 6">
    <name type="scientific">Sphingoaurantiacus capsulatus</name>
    <dbReference type="NCBI Taxonomy" id="1771310"/>
    <lineage>
        <taxon>Bacteria</taxon>
        <taxon>Pseudomonadati</taxon>
        <taxon>Pseudomonadota</taxon>
        <taxon>Alphaproteobacteria</taxon>
        <taxon>Sphingomonadales</taxon>
        <taxon>Sphingosinicellaceae</taxon>
        <taxon>Sphingoaurantiacus</taxon>
    </lineage>
</organism>
<name>A0ABV7XB42_9SPHN</name>
<dbReference type="InterPro" id="IPR006094">
    <property type="entry name" value="Oxid_FAD_bind_N"/>
</dbReference>
<keyword evidence="2" id="KW-0285">Flavoprotein</keyword>
<dbReference type="EMBL" id="JBHRXV010000011">
    <property type="protein sequence ID" value="MFC3713365.1"/>
    <property type="molecule type" value="Genomic_DNA"/>
</dbReference>
<keyword evidence="3" id="KW-0274">FAD</keyword>
<dbReference type="Gene3D" id="3.30.70.2190">
    <property type="match status" value="1"/>
</dbReference>
<keyword evidence="6" id="KW-1185">Reference proteome</keyword>
<dbReference type="InterPro" id="IPR036318">
    <property type="entry name" value="FAD-bd_PCMH-like_sf"/>
</dbReference>
<evidence type="ECO:0000313" key="5">
    <source>
        <dbReference type="EMBL" id="MFC3713365.1"/>
    </source>
</evidence>
<dbReference type="Pfam" id="PF02913">
    <property type="entry name" value="FAD-oxidase_C"/>
    <property type="match status" value="1"/>
</dbReference>
<evidence type="ECO:0000259" key="4">
    <source>
        <dbReference type="PROSITE" id="PS51387"/>
    </source>
</evidence>
<dbReference type="InterPro" id="IPR016171">
    <property type="entry name" value="Vanillyl_alc_oxidase_C-sub2"/>
</dbReference>